<dbReference type="EMBL" id="DSMU01000376">
    <property type="protein sequence ID" value="HEL66198.1"/>
    <property type="molecule type" value="Genomic_DNA"/>
</dbReference>
<dbReference type="GO" id="GO:0051287">
    <property type="term" value="F:NAD binding"/>
    <property type="evidence" value="ECO:0007669"/>
    <property type="project" value="InterPro"/>
</dbReference>
<dbReference type="PANTHER" id="PTHR43485">
    <property type="entry name" value="HYDROGENASE-4 COMPONENT G"/>
    <property type="match status" value="1"/>
</dbReference>
<dbReference type="SUPFAM" id="SSF143243">
    <property type="entry name" value="Nqo5-like"/>
    <property type="match status" value="1"/>
</dbReference>
<dbReference type="InterPro" id="IPR029014">
    <property type="entry name" value="NiFe-Hase_large"/>
</dbReference>
<reference evidence="5" key="1">
    <citation type="journal article" date="2020" name="mSystems">
        <title>Genome- and Community-Level Interaction Insights into Carbon Utilization and Element Cycling Functions of Hydrothermarchaeota in Hydrothermal Sediment.</title>
        <authorList>
            <person name="Zhou Z."/>
            <person name="Liu Y."/>
            <person name="Xu W."/>
            <person name="Pan J."/>
            <person name="Luo Z.H."/>
            <person name="Li M."/>
        </authorList>
    </citation>
    <scope>NUCLEOTIDE SEQUENCE [LARGE SCALE GENOMIC DNA]</scope>
    <source>
        <strain evidence="5">SpSt-300</strain>
    </source>
</reference>
<proteinExistence type="predicted"/>
<dbReference type="Pfam" id="PF00346">
    <property type="entry name" value="Complex1_49kDa"/>
    <property type="match status" value="2"/>
</dbReference>
<dbReference type="GO" id="GO:0048038">
    <property type="term" value="F:quinone binding"/>
    <property type="evidence" value="ECO:0007669"/>
    <property type="project" value="InterPro"/>
</dbReference>
<feature type="domain" description="NADH-quinone oxidoreductase subunit D" evidence="4">
    <location>
        <begin position="451"/>
        <end position="525"/>
    </location>
</feature>
<organism evidence="5">
    <name type="scientific">Ammonifex degensii</name>
    <dbReference type="NCBI Taxonomy" id="42838"/>
    <lineage>
        <taxon>Bacteria</taxon>
        <taxon>Bacillati</taxon>
        <taxon>Bacillota</taxon>
        <taxon>Clostridia</taxon>
        <taxon>Thermoanaerobacterales</taxon>
        <taxon>Thermoanaerobacteraceae</taxon>
        <taxon>Ammonifex</taxon>
    </lineage>
</organism>
<feature type="domain" description="NADH-quinone oxidoreductase subunit D" evidence="4">
    <location>
        <begin position="295"/>
        <end position="442"/>
    </location>
</feature>
<evidence type="ECO:0000259" key="3">
    <source>
        <dbReference type="Pfam" id="PF00329"/>
    </source>
</evidence>
<evidence type="ECO:0000256" key="1">
    <source>
        <dbReference type="ARBA" id="ARBA00023002"/>
    </source>
</evidence>
<evidence type="ECO:0000256" key="2">
    <source>
        <dbReference type="ARBA" id="ARBA00023027"/>
    </source>
</evidence>
<gene>
    <name evidence="5" type="ORF">ENQ34_05930</name>
</gene>
<dbReference type="InterPro" id="IPR037232">
    <property type="entry name" value="NADH_quin_OxRdtase_su_C/D-like"/>
</dbReference>
<sequence length="525" mass="58236">MNPVFFDEALSQKLAHASEVAPEHIAGEVNAADLVGACVRLNDQHGARLLDAFALENQEQPGQYLVCYTFELGRDGGMVTLYTKVNGERPGYPAVSPCIHAADWFEREIYEMYGIEPAGHPMLGEFIFRNSALQNFFPLRKTSAGVIQSGGDEVLPTAGPAIKGEGVFEMPLGPVYSGVAEAIHFQLSSIGEEILWVTPRLFYKHRAYEKTAENLLPQQAVLLAERISGTTGFAESLAFCQAVENLAHMEVPELGLYLRTVFAELERIYNHIGSIADLCESTSLGVGAAQGYILKERLLRLNTQLTGHRYLMGVNRIGGVRVDLNKEKRELLRQTLRDVRRDFRKWIKMLQDTDTYLDRLEGIGVVKPASAKDLSLTGPVGRVSGVDRDFRRDHPYAAYSEVRFTVPVLEDGDCLARMRVRELEVEESVEIIEQLLPQLSAGIPANSAVPEFPAGEYACGFSEGPRGGTLHWVWMGEGGLIWRWRVRPPSLVNWHAYPVAPEGSVFQDFPIILASFGLSAAECDR</sequence>
<dbReference type="Gene3D" id="1.10.645.10">
    <property type="entry name" value="Cytochrome-c3 Hydrogenase, chain B"/>
    <property type="match status" value="1"/>
</dbReference>
<dbReference type="PANTHER" id="PTHR43485:SF1">
    <property type="entry name" value="FORMATE HYDROGENLYASE SUBUNIT 5-RELATED"/>
    <property type="match status" value="1"/>
</dbReference>
<keyword evidence="2" id="KW-0520">NAD</keyword>
<dbReference type="SUPFAM" id="SSF56762">
    <property type="entry name" value="HydB/Nqo4-like"/>
    <property type="match status" value="1"/>
</dbReference>
<dbReference type="GO" id="GO:0008137">
    <property type="term" value="F:NADH dehydrogenase (ubiquinone) activity"/>
    <property type="evidence" value="ECO:0007669"/>
    <property type="project" value="InterPro"/>
</dbReference>
<keyword evidence="1" id="KW-0560">Oxidoreductase</keyword>
<dbReference type="InterPro" id="IPR001268">
    <property type="entry name" value="NADH_UbQ_OxRdtase_30kDa_su"/>
</dbReference>
<dbReference type="InterPro" id="IPR052197">
    <property type="entry name" value="ComplexI_49kDa-like"/>
</dbReference>
<dbReference type="AlphaFoldDB" id="A0A7C2IQ24"/>
<comment type="caution">
    <text evidence="5">The sequence shown here is derived from an EMBL/GenBank/DDBJ whole genome shotgun (WGS) entry which is preliminary data.</text>
</comment>
<accession>A0A7C2IQ24</accession>
<evidence type="ECO:0000259" key="4">
    <source>
        <dbReference type="Pfam" id="PF00346"/>
    </source>
</evidence>
<protein>
    <submittedName>
        <fullName evidence="5">Hydrogenase large subunit</fullName>
    </submittedName>
</protein>
<dbReference type="Gene3D" id="3.30.460.80">
    <property type="entry name" value="NADH:ubiquinone oxidoreductase, 30kDa subunit"/>
    <property type="match status" value="1"/>
</dbReference>
<feature type="domain" description="NADH:ubiquinone oxidoreductase 30kDa subunit" evidence="3">
    <location>
        <begin position="29"/>
        <end position="142"/>
    </location>
</feature>
<name>A0A7C2IQ24_9THEO</name>
<evidence type="ECO:0000313" key="5">
    <source>
        <dbReference type="EMBL" id="HEL66198.1"/>
    </source>
</evidence>
<dbReference type="Pfam" id="PF00329">
    <property type="entry name" value="Complex1_30kDa"/>
    <property type="match status" value="1"/>
</dbReference>
<dbReference type="InterPro" id="IPR001135">
    <property type="entry name" value="NADH_Q_OxRdtase_suD"/>
</dbReference>
<dbReference type="GO" id="GO:0016651">
    <property type="term" value="F:oxidoreductase activity, acting on NAD(P)H"/>
    <property type="evidence" value="ECO:0007669"/>
    <property type="project" value="InterPro"/>
</dbReference>